<feature type="compositionally biased region" description="Basic and acidic residues" evidence="1">
    <location>
        <begin position="1"/>
        <end position="12"/>
    </location>
</feature>
<keyword evidence="4" id="KW-1185">Reference proteome</keyword>
<comment type="caution">
    <text evidence="3">The sequence shown here is derived from an EMBL/GenBank/DDBJ whole genome shotgun (WGS) entry which is preliminary data.</text>
</comment>
<proteinExistence type="predicted"/>
<dbReference type="RefSeq" id="WP_184795015.1">
    <property type="nucleotide sequence ID" value="NZ_JACHMY010000001.1"/>
</dbReference>
<dbReference type="Pfam" id="PF13649">
    <property type="entry name" value="Methyltransf_25"/>
    <property type="match status" value="1"/>
</dbReference>
<feature type="domain" description="Methyltransferase" evidence="2">
    <location>
        <begin position="178"/>
        <end position="270"/>
    </location>
</feature>
<dbReference type="Proteomes" id="UP000549971">
    <property type="component" value="Unassembled WGS sequence"/>
</dbReference>
<organism evidence="3 4">
    <name type="scientific">Kribbella italica</name>
    <dbReference type="NCBI Taxonomy" id="1540520"/>
    <lineage>
        <taxon>Bacteria</taxon>
        <taxon>Bacillati</taxon>
        <taxon>Actinomycetota</taxon>
        <taxon>Actinomycetes</taxon>
        <taxon>Propionibacteriales</taxon>
        <taxon>Kribbellaceae</taxon>
        <taxon>Kribbella</taxon>
    </lineage>
</organism>
<accession>A0A7W9MT71</accession>
<dbReference type="EMBL" id="JACHMY010000001">
    <property type="protein sequence ID" value="MBB5835349.1"/>
    <property type="molecule type" value="Genomic_DNA"/>
</dbReference>
<keyword evidence="3" id="KW-0808">Transferase</keyword>
<feature type="region of interest" description="Disordered" evidence="1">
    <location>
        <begin position="1"/>
        <end position="117"/>
    </location>
</feature>
<dbReference type="CDD" id="cd02440">
    <property type="entry name" value="AdoMet_MTases"/>
    <property type="match status" value="1"/>
</dbReference>
<gene>
    <name evidence="3" type="ORF">HDA39_002083</name>
</gene>
<evidence type="ECO:0000259" key="2">
    <source>
        <dbReference type="Pfam" id="PF13649"/>
    </source>
</evidence>
<evidence type="ECO:0000313" key="3">
    <source>
        <dbReference type="EMBL" id="MBB5835349.1"/>
    </source>
</evidence>
<protein>
    <submittedName>
        <fullName evidence="3">SAM-dependent methyltransferase</fullName>
    </submittedName>
</protein>
<feature type="compositionally biased region" description="Low complexity" evidence="1">
    <location>
        <begin position="31"/>
        <end position="111"/>
    </location>
</feature>
<name>A0A7W9MT71_9ACTN</name>
<feature type="compositionally biased region" description="Polar residues" evidence="1">
    <location>
        <begin position="13"/>
        <end position="29"/>
    </location>
</feature>
<sequence>MTQKDAASHDATDPSTANTADARTTNSADVGTANSANGGTTNSANAGTANAGTANSADAGTTNSANAGTATSANADTADSPDAGTTNSADAGTANSADADTATSPDSAAAANQDPDVASRHLAHKALEADDPTGWFEELYSAAADGRAVVPWDRGMAHPLLVDWISTAQPDGAGKRALIVGAGTGWDAELIADLGYDTIAFDISPTAVEAAQQAHPDSKAHYQVADLLDPPADWHRAFDLVIEIFTVQALPIAIQPAATHQVGEQVRAGGTMIVIAFAREDDVPDETLEGPPWPLTRASIDAFAKDDLRLIQLDRAPSPTDPNTYRWRAEYLRD</sequence>
<keyword evidence="3" id="KW-0489">Methyltransferase</keyword>
<dbReference type="AlphaFoldDB" id="A0A7W9MT71"/>
<dbReference type="GO" id="GO:0008168">
    <property type="term" value="F:methyltransferase activity"/>
    <property type="evidence" value="ECO:0007669"/>
    <property type="project" value="UniProtKB-KW"/>
</dbReference>
<reference evidence="3 4" key="1">
    <citation type="submission" date="2020-08" db="EMBL/GenBank/DDBJ databases">
        <title>Sequencing the genomes of 1000 actinobacteria strains.</title>
        <authorList>
            <person name="Klenk H.-P."/>
        </authorList>
    </citation>
    <scope>NUCLEOTIDE SEQUENCE [LARGE SCALE GENOMIC DNA]</scope>
    <source>
        <strain evidence="3 4">DSM 28967</strain>
    </source>
</reference>
<dbReference type="SUPFAM" id="SSF53335">
    <property type="entry name" value="S-adenosyl-L-methionine-dependent methyltransferases"/>
    <property type="match status" value="1"/>
</dbReference>
<dbReference type="GO" id="GO:0032259">
    <property type="term" value="P:methylation"/>
    <property type="evidence" value="ECO:0007669"/>
    <property type="project" value="UniProtKB-KW"/>
</dbReference>
<dbReference type="InterPro" id="IPR041698">
    <property type="entry name" value="Methyltransf_25"/>
</dbReference>
<dbReference type="InterPro" id="IPR029063">
    <property type="entry name" value="SAM-dependent_MTases_sf"/>
</dbReference>
<dbReference type="Gene3D" id="3.40.50.150">
    <property type="entry name" value="Vaccinia Virus protein VP39"/>
    <property type="match status" value="1"/>
</dbReference>
<evidence type="ECO:0000256" key="1">
    <source>
        <dbReference type="SAM" id="MobiDB-lite"/>
    </source>
</evidence>
<evidence type="ECO:0000313" key="4">
    <source>
        <dbReference type="Proteomes" id="UP000549971"/>
    </source>
</evidence>